<keyword evidence="4" id="KW-1185">Reference proteome</keyword>
<feature type="signal peptide" evidence="1">
    <location>
        <begin position="1"/>
        <end position="21"/>
    </location>
</feature>
<proteinExistence type="predicted"/>
<accession>A0ABY6MZW9</accession>
<dbReference type="Proteomes" id="UP001163739">
    <property type="component" value="Chromosome"/>
</dbReference>
<feature type="domain" description="DUF6160" evidence="2">
    <location>
        <begin position="1"/>
        <end position="94"/>
    </location>
</feature>
<evidence type="ECO:0000256" key="1">
    <source>
        <dbReference type="SAM" id="SignalP"/>
    </source>
</evidence>
<keyword evidence="1" id="KW-0732">Signal</keyword>
<dbReference type="EMBL" id="CP100390">
    <property type="protein sequence ID" value="UZE95340.1"/>
    <property type="molecule type" value="Genomic_DNA"/>
</dbReference>
<reference evidence="3" key="1">
    <citation type="submission" date="2022-06" db="EMBL/GenBank/DDBJ databases">
        <title>Alkalimarinus sp. nov., isolated from gut of a Alitta virens.</title>
        <authorList>
            <person name="Yang A.I."/>
            <person name="Shin N.-R."/>
        </authorList>
    </citation>
    <scope>NUCLEOTIDE SEQUENCE</scope>
    <source>
        <strain evidence="3">A2M4</strain>
    </source>
</reference>
<feature type="chain" id="PRO_5045700982" evidence="1">
    <location>
        <begin position="22"/>
        <end position="310"/>
    </location>
</feature>
<evidence type="ECO:0000313" key="4">
    <source>
        <dbReference type="Proteomes" id="UP001163739"/>
    </source>
</evidence>
<dbReference type="Pfam" id="PF19657">
    <property type="entry name" value="DUF6160"/>
    <property type="match status" value="1"/>
</dbReference>
<dbReference type="RefSeq" id="WP_265046829.1">
    <property type="nucleotide sequence ID" value="NZ_CP100390.1"/>
</dbReference>
<organism evidence="3 4">
    <name type="scientific">Alkalimarinus alittae</name>
    <dbReference type="NCBI Taxonomy" id="2961619"/>
    <lineage>
        <taxon>Bacteria</taxon>
        <taxon>Pseudomonadati</taxon>
        <taxon>Pseudomonadota</taxon>
        <taxon>Gammaproteobacteria</taxon>
        <taxon>Alteromonadales</taxon>
        <taxon>Alteromonadaceae</taxon>
        <taxon>Alkalimarinus</taxon>
    </lineage>
</organism>
<evidence type="ECO:0000313" key="3">
    <source>
        <dbReference type="EMBL" id="UZE95340.1"/>
    </source>
</evidence>
<sequence>MKGLKKIALVAAIAAASTAHADMVSLDDTVLGNTTGQAGLTIDIHSAEVKMGAVDYKDGGFISIKDVKLTGGTGAFGGTGDGILNDIQIMVDVVGDGSDLGRNNMGETLIDLASVVVSGGGAVSGHYDAPVLSDGDLLISVSATDFTNLLNQVDYSLDIGSVGLGKSTEEIGNISTGTVLISDFKISGYFGPTEIFIDSDGGGMNISTYFNAEGSLKVPFMGVETKIAIHNSRGADKVWLAVDDKGHSMAHAQLNVNKGTSAKGINGLAIELQNFEADIDFEDITIGGSAIGSVYLTDLRMTGTALVYGH</sequence>
<name>A0ABY6MZW9_9ALTE</name>
<evidence type="ECO:0000259" key="2">
    <source>
        <dbReference type="Pfam" id="PF19657"/>
    </source>
</evidence>
<gene>
    <name evidence="3" type="ORF">NKI27_14890</name>
</gene>
<protein>
    <submittedName>
        <fullName evidence="3">DUF6160 family protein</fullName>
    </submittedName>
</protein>
<dbReference type="InterPro" id="IPR046158">
    <property type="entry name" value="DUF6160"/>
</dbReference>